<dbReference type="CDD" id="cd23767">
    <property type="entry name" value="IQCD"/>
    <property type="match status" value="2"/>
</dbReference>
<dbReference type="InterPro" id="IPR013783">
    <property type="entry name" value="Ig-like_fold"/>
</dbReference>
<keyword evidence="10" id="KW-0539">Nucleus</keyword>
<feature type="domain" description="Calponin-homology (CH)" evidence="14">
    <location>
        <begin position="1744"/>
        <end position="1877"/>
    </location>
</feature>
<dbReference type="GO" id="GO:0000922">
    <property type="term" value="C:spindle pole"/>
    <property type="evidence" value="ECO:0007669"/>
    <property type="project" value="TreeGrafter"/>
</dbReference>
<dbReference type="EMBL" id="JASAOG010000012">
    <property type="protein sequence ID" value="KAK0065779.1"/>
    <property type="molecule type" value="Genomic_DNA"/>
</dbReference>
<reference evidence="15" key="2">
    <citation type="submission" date="2023-04" db="EMBL/GenBank/DDBJ databases">
        <authorList>
            <person name="Bu L."/>
            <person name="Lu L."/>
            <person name="Laidemitt M.R."/>
            <person name="Zhang S.M."/>
            <person name="Mutuku M."/>
            <person name="Mkoji G."/>
            <person name="Steinauer M."/>
            <person name="Loker E.S."/>
        </authorList>
    </citation>
    <scope>NUCLEOTIDE SEQUENCE</scope>
    <source>
        <strain evidence="15">KasaAsao</strain>
        <tissue evidence="15">Whole Snail</tissue>
    </source>
</reference>
<dbReference type="InterPro" id="IPR001715">
    <property type="entry name" value="CH_dom"/>
</dbReference>
<dbReference type="GO" id="GO:0005634">
    <property type="term" value="C:nucleus"/>
    <property type="evidence" value="ECO:0007669"/>
    <property type="project" value="UniProtKB-SubCell"/>
</dbReference>
<proteinExistence type="predicted"/>
<dbReference type="InterPro" id="IPR051185">
    <property type="entry name" value="ASPM"/>
</dbReference>
<feature type="compositionally biased region" description="Low complexity" evidence="13">
    <location>
        <begin position="1151"/>
        <end position="1164"/>
    </location>
</feature>
<keyword evidence="5" id="KW-0132">Cell division</keyword>
<organism evidence="15 16">
    <name type="scientific">Biomphalaria pfeifferi</name>
    <name type="common">Bloodfluke planorb</name>
    <name type="synonym">Freshwater snail</name>
    <dbReference type="NCBI Taxonomy" id="112525"/>
    <lineage>
        <taxon>Eukaryota</taxon>
        <taxon>Metazoa</taxon>
        <taxon>Spiralia</taxon>
        <taxon>Lophotrochozoa</taxon>
        <taxon>Mollusca</taxon>
        <taxon>Gastropoda</taxon>
        <taxon>Heterobranchia</taxon>
        <taxon>Euthyneura</taxon>
        <taxon>Panpulmonata</taxon>
        <taxon>Hygrophila</taxon>
        <taxon>Lymnaeoidea</taxon>
        <taxon>Planorbidae</taxon>
        <taxon>Biomphalaria</taxon>
    </lineage>
</organism>
<keyword evidence="8" id="KW-0112">Calmodulin-binding</keyword>
<evidence type="ECO:0000256" key="3">
    <source>
        <dbReference type="ARBA" id="ARBA00022490"/>
    </source>
</evidence>
<dbReference type="SUPFAM" id="SSF47576">
    <property type="entry name" value="Calponin-homology domain, CH-domain"/>
    <property type="match status" value="1"/>
</dbReference>
<dbReference type="GO" id="GO:0005737">
    <property type="term" value="C:cytoplasm"/>
    <property type="evidence" value="ECO:0007669"/>
    <property type="project" value="UniProtKB-SubCell"/>
</dbReference>
<dbReference type="CDD" id="cd21223">
    <property type="entry name" value="CH_ASPM_rpt1"/>
    <property type="match status" value="1"/>
</dbReference>
<reference evidence="15" key="1">
    <citation type="journal article" date="2023" name="PLoS Negl. Trop. Dis.">
        <title>A genome sequence for Biomphalaria pfeifferi, the major vector snail for the human-infecting parasite Schistosoma mansoni.</title>
        <authorList>
            <person name="Bu L."/>
            <person name="Lu L."/>
            <person name="Laidemitt M.R."/>
            <person name="Zhang S.M."/>
            <person name="Mutuku M."/>
            <person name="Mkoji G."/>
            <person name="Steinauer M."/>
            <person name="Loker E.S."/>
        </authorList>
    </citation>
    <scope>NUCLEOTIDE SEQUENCE</scope>
    <source>
        <strain evidence="15">KasaAsao</strain>
    </source>
</reference>
<dbReference type="Pfam" id="PF11971">
    <property type="entry name" value="CAMSAP_CH"/>
    <property type="match status" value="1"/>
</dbReference>
<keyword evidence="3" id="KW-0963">Cytoplasm</keyword>
<dbReference type="GO" id="GO:0051301">
    <property type="term" value="P:cell division"/>
    <property type="evidence" value="ECO:0007669"/>
    <property type="project" value="UniProtKB-KW"/>
</dbReference>
<dbReference type="Gene3D" id="1.10.418.10">
    <property type="entry name" value="Calponin-like domain"/>
    <property type="match status" value="2"/>
</dbReference>
<dbReference type="PANTHER" id="PTHR22706:SF1">
    <property type="entry name" value="ASSEMBLY FACTOR FOR SPINDLE MICROTUBULES"/>
    <property type="match status" value="1"/>
</dbReference>
<dbReference type="InterPro" id="IPR027417">
    <property type="entry name" value="P-loop_NTPase"/>
</dbReference>
<feature type="region of interest" description="Disordered" evidence="13">
    <location>
        <begin position="1134"/>
        <end position="1209"/>
    </location>
</feature>
<dbReference type="PANTHER" id="PTHR22706">
    <property type="entry name" value="ASSEMBLY FACTOR FOR SPINDLE MICROTUBULES"/>
    <property type="match status" value="1"/>
</dbReference>
<feature type="coiled-coil region" evidence="12">
    <location>
        <begin position="1456"/>
        <end position="1483"/>
    </location>
</feature>
<evidence type="ECO:0000313" key="15">
    <source>
        <dbReference type="EMBL" id="KAK0065779.1"/>
    </source>
</evidence>
<dbReference type="CDD" id="cd21224">
    <property type="entry name" value="CH_ASPM_rpt2"/>
    <property type="match status" value="1"/>
</dbReference>
<keyword evidence="11" id="KW-0131">Cell cycle</keyword>
<dbReference type="SUPFAM" id="SSF48371">
    <property type="entry name" value="ARM repeat"/>
    <property type="match status" value="1"/>
</dbReference>
<dbReference type="InterPro" id="IPR016024">
    <property type="entry name" value="ARM-type_fold"/>
</dbReference>
<dbReference type="GO" id="GO:0005516">
    <property type="term" value="F:calmodulin binding"/>
    <property type="evidence" value="ECO:0007669"/>
    <property type="project" value="UniProtKB-KW"/>
</dbReference>
<evidence type="ECO:0000256" key="9">
    <source>
        <dbReference type="ARBA" id="ARBA00023054"/>
    </source>
</evidence>
<evidence type="ECO:0000256" key="1">
    <source>
        <dbReference type="ARBA" id="ARBA00004123"/>
    </source>
</evidence>
<keyword evidence="4" id="KW-0597">Phosphoprotein</keyword>
<keyword evidence="9 12" id="KW-0175">Coiled coil</keyword>
<evidence type="ECO:0000256" key="8">
    <source>
        <dbReference type="ARBA" id="ARBA00022860"/>
    </source>
</evidence>
<evidence type="ECO:0000256" key="11">
    <source>
        <dbReference type="ARBA" id="ARBA00023306"/>
    </source>
</evidence>
<keyword evidence="7" id="KW-0498">Mitosis</keyword>
<dbReference type="InterPro" id="IPR000048">
    <property type="entry name" value="IQ_motif_EF-hand-BS"/>
</dbReference>
<evidence type="ECO:0000256" key="5">
    <source>
        <dbReference type="ARBA" id="ARBA00022618"/>
    </source>
</evidence>
<gene>
    <name evidence="15" type="ORF">Bpfe_004576</name>
</gene>
<evidence type="ECO:0000256" key="2">
    <source>
        <dbReference type="ARBA" id="ARBA00004496"/>
    </source>
</evidence>
<evidence type="ECO:0000256" key="12">
    <source>
        <dbReference type="SAM" id="Coils"/>
    </source>
</evidence>
<evidence type="ECO:0000256" key="6">
    <source>
        <dbReference type="ARBA" id="ARBA00022737"/>
    </source>
</evidence>
<sequence length="3613" mass="416519">MDSPAHSSRKLRRSWFDAPPLTSLEPPPVTLNACRKRLSEDAVETLLLTHFTKPPKINFGKIVLGKTKLRTLQVRNPHDYEQEVVIEKFPFKKKFTVNATRFKVEPGGLFCLEILWTPEETGGFREMVQFQVNQCFRLQAFLIGIVEAPKLPRKDNRAQRRQGFGSRVKEPATVIQTSALTLIKSNYSPRRSHDVYEEWMTTCENKENTDILVHSEDRQTTMMTQDTTIAKENLQLTAKADLSVLSKTRTVIPKEEMKTPTPLESTVITTLQDKNLVILKNNRKQWRNISDITTPTLNTMSPIPRAEDNDHGLTLDSYFQPNDTGLGKATTSNSDNAVSVCDLKRTFVLPAPPVGLPEKLKTTKNCETVSKELKHLPCAPVSVQNAEAEKANYIHHVTQESYKESTVSPTMSKVLKKSDWASPKCITDLADARTSPASPRTMLNQSLSLISQMKLHKGSSPEESDDSVNCSVISLGKGIVSPNSFLADMKSMRLDRSAGSGKSQNTSTPLIPSPLSIMNNSIPHSVMVSHLANIQSSLSSPLLCNNFTELTPRTKDCAIKHGLKAHSPSKFKVRQGAKMFSKSPQLKVKYSPKSISPRSKALQRKALMRHESSKKGSRISPQQSQDLVQKRKVMDEKKRESSEISSEKSSIKNCSVVKVKSKKRSPKIIARTTVLTKKKKKLTTSPESRLKTYTPVQSSCESLIPDFPVPLEVVPLHKSDSVLERDTYQPHKSESFCESFFQNEESGSCPSSVTKWGKFFPDINLLGVDVATVTELSEQEELIEVPMISPDGTVANQQTSTSEFLVKSNDLHHQLKETASVSCQNSYRGAMRETSISGTMTIDGKLLMAAQAAQQSVSPQKFCAISPSLLPTSPGMMDAHLRRGTMTVTKSRPSDALLAAMNRRRPLDENPRYFNDDDTETNEKINVRVEERYEEIDGQMFLVVKETTDVVKSITETYVEHIASSPNQFLTPVRLPQMSVASALQMSALPSQLDRHMTSPSQFLTPIHFPPKPNPKMTMPDTNATNQLPGVSPSQFLTPIHLPDNPEPQFSRRSTHVIRSPKVLKLTSEDKKLLNFGDSIQTADLSKKPLGSMATLDADVKVDDTLNQMVDRQPRACVKQLNLVEYNVCSDESSSVNCTQDSLEASPFSDSLNRSSSNRSTSLTEASELKSGQRSYTQKETDGVSSAEVDSELVPVHPSRHGDEESEENFYDTVSENYYDALSDTANDPKTVSGPSAEPTMSNDSITVSQNSELKVNVNSDLTCPVTDNRGTSHCVKTDKRDHHMSYSEENLPRQNLTSESDLKSLCQKGILLENGIDHVEHFMVLTKETFDVPLAEMETLMASADYNEISDRKHLRRSVSLSILDVEQKMDKASHFKHTTQSYDIPNESHKTKVTINHSKSNMFAQPSQKEAQKMTIKTRPQINLSTLKHRSQSLTTLNKEVKSPKKVKQDSTAAVKKEQKIKTFKQQNNQLNLKLASKQKTLPKGVAQSKLILVKKPKAGMARHPMPFAARNMYYDERWIEKQERGFSYWLNYVLTPPDEYLTVTTKPKVDAGFLSLDSRQVVPRLAPTKEVLSFRAYAARRRLNRLRRCACELYQSEPVVNIICKIEVEVESRRLAPRKDKMIHADLGVKQRLLDLLLQYSPLWLRIGLETIFGEVLMLQSNQDVVGLSRFIIMRLLASPDIASEFAHPTVPHLYKEGFAAALARHTIKKFLLLVYFLDQAKTSRLIDHDPCLFCKDAEVKSSKEILIQFSREVLSGEGDLTRHLAYLGYIVNHVQKPIDEFDFAVKNLSSDLRDGLRLSRVLELLADNKEIMKKVRTPAISRLQKIHNMEAFFKAMNERKFDLTSLQVSPRDVVDGHREKTLLLLWHLIMHFQSSIHVNMEHLKEEIHLLIKSLQLKLAMQKIGAIATEECLARRDSGETKLVLDNEGMKLIFQWCRLVCLHYGVKVENFTVSFSDGRALCCLIHHYHPALLPLSDIKFQTTVSFQEEAEDQSPLNNDLDCSMDWNGGGMVPNENDPEFFEQLLQNEKSNFKVLYDKLSELGSVPLMLRSSDMSNTIPDEKVVSTCISYLCGRLLDIREEVKAARIVQMAWRRRKLNRAIKQRQVKTQAANTIQRWIKPILAKRLTVRQEAAATCLQKYVRGYLARMKTKKLQRQQQASKIETMKLQAAQTLQSYWRTYTARIQLAKLKEKKQLENRQKLAATCLQKYVRCHLAKLKVQELFRQQEARKMDTMKQQAAQTLQNCWRCYAARRELASLREMKQLKQQETAAVCLQKYVRRHQALLKAQQLRSQLQASKQSKMREQAAKTLQNCWRSHIARKKLVLLRRMKQLEEDRKKQETAATIAQKCVKGWLQRRTFLKQKTAIVTLQAACRQYLAQRLYKRYRLERHNKNATIIQKWVRCYLCSLRYSKLKLATVAIQKNWRILQAKKELHRLRTAKQNKSAVIIQNFVRQKLQEKRYQSLKSAAIVLQSYWRVRCAKNMMMRLKAEKQHKSAIIVQSVILCVTMRRRFLKQKSSAIVIQKHWRRILAIREVANLREERHREVLLENQRKLTQRTNAALVLQTIWKKVLAMRKLSKMKLARDSLAAIVIQKYWRGFKARKMFSIQKYCATKIQNYWRMILAQRNFKILVAKRNERAAVTVQSTWRKMFIRQKFLEMKRAAIAIQSYWRMYSASQKYMRERQAVLILQHWHKAKMMARQQRFNYSLQQQAAITIQKSLRSWYQRKEFLKQRNAAVVIQSNFRCFRRKLKYQAMKLAAIIIQRGFRHYALCKKERNEYLMCKKAAVTIQRNWRKVMKQKHLKYFTSAIVIQSVYRKYLARKEYLSQRNAALKIQGSYKAYIIGKNTRQDFLMKKQAILVLQSYFRMFLCHRAYLTMKYAAIVLQTHYRAKRDGQICRENFLLKRRAACIIQKWYRQLVVRRSLQVETLVQHLAAVKLQATYRGWSQRQDYLLFRAATVCIQRRFRAKLLGQATWLEFKEMKQSALIIQRSWRIFLCRAAARKKLIAEQEECLRLTEQKQLQAKLLRLAEEERQVKELQEKHCYEMEQRRCRAAIVLQRHFRLFLVRQESVKVNMAATVIQKYIMCYLARRNFSILKRHVTKLQRLVRRKQLMVRERSTFLKMRKSIVIIQTAIRLWLTSRQVLKQKSVLRIQTFWRMYRERAAFCQASSAVLVLKSFMELKQQQIEQQIKHLAAHSIQRTYRYHLHKKALRKNAAALVIQRAIKTFLLKKRIERHQAACVLQRIFRIIILRKRLHVMSAAVKIQSFFKMVLARRRYDRLQKSVLFIQASLRTWLVRRQMLLVKKREVSAVRIQSAVRGWLTRRRVTHALQERLQKIHLERLKNKSALILQSLWRGYKVRRDIKNTKIVKARKKVQKATLSATRENTLGARTTSALDFLLQVKDLAQILEALIHLEYATRLSPVCCLQIIEVNAVSVLFRLISSCNRSVPHMELIRYSICILLNLAKCERTLNDVLQSDDNISVLLDMLQIYRDKGPIFLNACMLLGILGLNEHRKQRIVQHPQLVERLQSIYALTQRKHKASQTRELAKVKQAALKSCNSSLLLTTPSAKKKVTKATSMQKIIPKSIKEFDNPLVALNFLMNVLGIEKK</sequence>
<dbReference type="SMART" id="SM00015">
    <property type="entry name" value="IQ"/>
    <property type="match status" value="39"/>
</dbReference>
<comment type="subcellular location">
    <subcellularLocation>
        <location evidence="2">Cytoplasm</location>
    </subcellularLocation>
    <subcellularLocation>
        <location evidence="1">Nucleus</location>
    </subcellularLocation>
</comment>
<dbReference type="InterPro" id="IPR022613">
    <property type="entry name" value="CH_CAMSAP_2"/>
</dbReference>
<evidence type="ECO:0000256" key="10">
    <source>
        <dbReference type="ARBA" id="ARBA00023242"/>
    </source>
</evidence>
<dbReference type="Gene3D" id="1.20.5.190">
    <property type="match status" value="16"/>
</dbReference>
<evidence type="ECO:0000259" key="14">
    <source>
        <dbReference type="PROSITE" id="PS50021"/>
    </source>
</evidence>
<name>A0AAD8FJT9_BIOPF</name>
<feature type="compositionally biased region" description="Polar residues" evidence="13">
    <location>
        <begin position="1224"/>
        <end position="1243"/>
    </location>
</feature>
<dbReference type="GO" id="GO:0007051">
    <property type="term" value="P:spindle organization"/>
    <property type="evidence" value="ECO:0007669"/>
    <property type="project" value="TreeGrafter"/>
</dbReference>
<feature type="region of interest" description="Disordered" evidence="13">
    <location>
        <begin position="1223"/>
        <end position="1243"/>
    </location>
</feature>
<feature type="region of interest" description="Disordered" evidence="13">
    <location>
        <begin position="580"/>
        <end position="647"/>
    </location>
</feature>
<feature type="compositionally biased region" description="Polar residues" evidence="13">
    <location>
        <begin position="1134"/>
        <end position="1143"/>
    </location>
</feature>
<feature type="domain" description="Calponin-homology (CH)" evidence="14">
    <location>
        <begin position="1930"/>
        <end position="2079"/>
    </location>
</feature>
<dbReference type="Proteomes" id="UP001233172">
    <property type="component" value="Unassembled WGS sequence"/>
</dbReference>
<keyword evidence="6" id="KW-0677">Repeat</keyword>
<evidence type="ECO:0000313" key="16">
    <source>
        <dbReference type="Proteomes" id="UP001233172"/>
    </source>
</evidence>
<dbReference type="Pfam" id="PF00612">
    <property type="entry name" value="IQ"/>
    <property type="match status" value="19"/>
</dbReference>
<dbReference type="Gene3D" id="1.25.10.10">
    <property type="entry name" value="Leucine-rich Repeat Variant"/>
    <property type="match status" value="1"/>
</dbReference>
<dbReference type="InterPro" id="IPR036872">
    <property type="entry name" value="CH_dom_sf"/>
</dbReference>
<dbReference type="PROSITE" id="PS50096">
    <property type="entry name" value="IQ"/>
    <property type="match status" value="20"/>
</dbReference>
<dbReference type="InterPro" id="IPR031549">
    <property type="entry name" value="ASH"/>
</dbReference>
<feature type="coiled-coil region" evidence="12">
    <location>
        <begin position="3001"/>
        <end position="3044"/>
    </location>
</feature>
<evidence type="ECO:0000256" key="13">
    <source>
        <dbReference type="SAM" id="MobiDB-lite"/>
    </source>
</evidence>
<comment type="caution">
    <text evidence="15">The sequence shown here is derived from an EMBL/GenBank/DDBJ whole genome shotgun (WGS) entry which is preliminary data.</text>
</comment>
<keyword evidence="16" id="KW-1185">Reference proteome</keyword>
<accession>A0AAD8FJT9</accession>
<dbReference type="GO" id="GO:0000278">
    <property type="term" value="P:mitotic cell cycle"/>
    <property type="evidence" value="ECO:0007669"/>
    <property type="project" value="TreeGrafter"/>
</dbReference>
<dbReference type="GO" id="GO:0051295">
    <property type="term" value="P:establishment of meiotic spindle localization"/>
    <property type="evidence" value="ECO:0007669"/>
    <property type="project" value="TreeGrafter"/>
</dbReference>
<dbReference type="SMART" id="SM00033">
    <property type="entry name" value="CH"/>
    <property type="match status" value="2"/>
</dbReference>
<dbReference type="PROSITE" id="PS50021">
    <property type="entry name" value="CH"/>
    <property type="match status" value="2"/>
</dbReference>
<dbReference type="Pfam" id="PF15780">
    <property type="entry name" value="ASH"/>
    <property type="match status" value="1"/>
</dbReference>
<dbReference type="InterPro" id="IPR011989">
    <property type="entry name" value="ARM-like"/>
</dbReference>
<dbReference type="SUPFAM" id="SSF52540">
    <property type="entry name" value="P-loop containing nucleoside triphosphate hydrolases"/>
    <property type="match status" value="5"/>
</dbReference>
<protein>
    <submittedName>
        <fullName evidence="15">Abnormal spindle-like microcephaly-associated protein</fullName>
    </submittedName>
</protein>
<evidence type="ECO:0000256" key="7">
    <source>
        <dbReference type="ARBA" id="ARBA00022776"/>
    </source>
</evidence>
<dbReference type="Gene3D" id="2.60.40.10">
    <property type="entry name" value="Immunoglobulins"/>
    <property type="match status" value="1"/>
</dbReference>
<dbReference type="Pfam" id="PF00307">
    <property type="entry name" value="CH"/>
    <property type="match status" value="1"/>
</dbReference>
<evidence type="ECO:0000256" key="4">
    <source>
        <dbReference type="ARBA" id="ARBA00022553"/>
    </source>
</evidence>
<feature type="compositionally biased region" description="Basic and acidic residues" evidence="13">
    <location>
        <begin position="628"/>
        <end position="647"/>
    </location>
</feature>